<evidence type="ECO:0000259" key="4">
    <source>
        <dbReference type="Pfam" id="PF01965"/>
    </source>
</evidence>
<dbReference type="GO" id="GO:0016740">
    <property type="term" value="F:transferase activity"/>
    <property type="evidence" value="ECO:0007669"/>
    <property type="project" value="UniProtKB-KW"/>
</dbReference>
<proteinExistence type="inferred from homology"/>
<accession>A0A427UWM0</accession>
<dbReference type="GO" id="GO:0005737">
    <property type="term" value="C:cytoplasm"/>
    <property type="evidence" value="ECO:0007669"/>
    <property type="project" value="TreeGrafter"/>
</dbReference>
<dbReference type="PANTHER" id="PTHR48094">
    <property type="entry name" value="PROTEIN/NUCLEIC ACID DEGLYCASE DJ-1-RELATED"/>
    <property type="match status" value="1"/>
</dbReference>
<gene>
    <name evidence="5" type="ORF">EGT71_14385</name>
</gene>
<dbReference type="Proteomes" id="UP000275331">
    <property type="component" value="Unassembled WGS sequence"/>
</dbReference>
<reference evidence="5 6" key="1">
    <citation type="submission" date="2018-10" db="EMBL/GenBank/DDBJ databases">
        <title>Transmission dynamics of multidrug resistant bacteria on intensive care unit surfaces.</title>
        <authorList>
            <person name="D'Souza A.W."/>
            <person name="Potter R.F."/>
            <person name="Wallace M."/>
            <person name="Shupe A."/>
            <person name="Patel S."/>
            <person name="Sun S."/>
            <person name="Gul D."/>
            <person name="Kwon J.H."/>
            <person name="Andleeb S."/>
            <person name="Burnham C.-A.D."/>
            <person name="Dantas G."/>
        </authorList>
    </citation>
    <scope>NUCLEOTIDE SEQUENCE [LARGE SCALE GENOMIC DNA]</scope>
    <source>
        <strain evidence="5 6">AS_373</strain>
    </source>
</reference>
<dbReference type="InterPro" id="IPR002818">
    <property type="entry name" value="DJ-1/PfpI"/>
</dbReference>
<evidence type="ECO:0000256" key="3">
    <source>
        <dbReference type="ARBA" id="ARBA00038493"/>
    </source>
</evidence>
<dbReference type="SUPFAM" id="SSF52317">
    <property type="entry name" value="Class I glutamine amidotransferase-like"/>
    <property type="match status" value="1"/>
</dbReference>
<keyword evidence="5" id="KW-0808">Transferase</keyword>
<organism evidence="5 6">
    <name type="scientific">Atlantibacter subterraneus</name>
    <dbReference type="NCBI Taxonomy" id="255519"/>
    <lineage>
        <taxon>Bacteria</taxon>
        <taxon>Pseudomonadati</taxon>
        <taxon>Pseudomonadota</taxon>
        <taxon>Gammaproteobacteria</taxon>
        <taxon>Enterobacterales</taxon>
        <taxon>Enterobacteriaceae</taxon>
        <taxon>Atlantibacter</taxon>
    </lineage>
</organism>
<comment type="caution">
    <text evidence="5">The sequence shown here is derived from an EMBL/GenBank/DDBJ whole genome shotgun (WGS) entry which is preliminary data.</text>
</comment>
<protein>
    <submittedName>
        <fullName evidence="5">Type 1 glutamine amidotransferase domain-containing protein</fullName>
    </submittedName>
</protein>
<dbReference type="GO" id="GO:0019243">
    <property type="term" value="P:methylglyoxal catabolic process to D-lactate via S-lactoyl-glutathione"/>
    <property type="evidence" value="ECO:0007669"/>
    <property type="project" value="TreeGrafter"/>
</dbReference>
<dbReference type="InterPro" id="IPR050325">
    <property type="entry name" value="Prot/Nucl_acid_deglycase"/>
</dbReference>
<dbReference type="RefSeq" id="WP_125295568.1">
    <property type="nucleotide sequence ID" value="NZ_JAPTZM010000003.1"/>
</dbReference>
<dbReference type="GO" id="GO:0019172">
    <property type="term" value="F:glyoxalase III activity"/>
    <property type="evidence" value="ECO:0007669"/>
    <property type="project" value="TreeGrafter"/>
</dbReference>
<dbReference type="Pfam" id="PF01965">
    <property type="entry name" value="DJ-1_PfpI"/>
    <property type="match status" value="1"/>
</dbReference>
<feature type="domain" description="DJ-1/PfpI" evidence="4">
    <location>
        <begin position="29"/>
        <end position="214"/>
    </location>
</feature>
<evidence type="ECO:0000313" key="5">
    <source>
        <dbReference type="EMBL" id="RSE24855.1"/>
    </source>
</evidence>
<evidence type="ECO:0000256" key="1">
    <source>
        <dbReference type="ARBA" id="ARBA00023016"/>
    </source>
</evidence>
<dbReference type="AlphaFoldDB" id="A0A427UWM0"/>
<dbReference type="EMBL" id="RHXB01000009">
    <property type="protein sequence ID" value="RSE24855.1"/>
    <property type="molecule type" value="Genomic_DNA"/>
</dbReference>
<sequence>MTQPTRKPVLFVLTSYSDVAHNISGFYFSELVHPLHVLEQAGIPGVLASIQGGLPPVYGVDLDDDVNARYWNDDAFQQRLSQTLKLSDTRSDDYSAVLFVGGHGTMWDFPDCPDVQRLIRELYEADKPVAAVCHGPAALINATLSDGRYLVDGKRVAAFTDAEEHAVKLAEVVPFLLETALKNRGALHQAVGEWQPLTLVDGNLITGQNPQSATGVGEALRDKLNG</sequence>
<comment type="similarity">
    <text evidence="3">Belongs to the peptidase C56 family. HSP31-like subfamily.</text>
</comment>
<keyword evidence="5" id="KW-0315">Glutamine amidotransferase</keyword>
<dbReference type="CDD" id="cd03141">
    <property type="entry name" value="GATase1_Hsp31_like"/>
    <property type="match status" value="1"/>
</dbReference>
<evidence type="ECO:0000313" key="6">
    <source>
        <dbReference type="Proteomes" id="UP000275331"/>
    </source>
</evidence>
<dbReference type="PANTHER" id="PTHR48094:SF11">
    <property type="entry name" value="GLUTATHIONE-INDEPENDENT GLYOXALASE HSP31-RELATED"/>
    <property type="match status" value="1"/>
</dbReference>
<keyword evidence="2" id="KW-0456">Lyase</keyword>
<dbReference type="Gene3D" id="3.40.50.880">
    <property type="match status" value="1"/>
</dbReference>
<dbReference type="OrthoDB" id="9792284at2"/>
<keyword evidence="1" id="KW-0346">Stress response</keyword>
<name>A0A427UWM0_9ENTR</name>
<dbReference type="InterPro" id="IPR029062">
    <property type="entry name" value="Class_I_gatase-like"/>
</dbReference>
<evidence type="ECO:0000256" key="2">
    <source>
        <dbReference type="ARBA" id="ARBA00023239"/>
    </source>
</evidence>